<dbReference type="SUPFAM" id="SSF75304">
    <property type="entry name" value="Amidase signature (AS) enzymes"/>
    <property type="match status" value="1"/>
</dbReference>
<dbReference type="GO" id="GO:0016740">
    <property type="term" value="F:transferase activity"/>
    <property type="evidence" value="ECO:0007669"/>
    <property type="project" value="UniProtKB-KW"/>
</dbReference>
<feature type="active site" description="Acyl-ester intermediate" evidence="10">
    <location>
        <position position="175"/>
    </location>
</feature>
<dbReference type="InterPro" id="IPR036928">
    <property type="entry name" value="AS_sf"/>
</dbReference>
<dbReference type="InterPro" id="IPR023631">
    <property type="entry name" value="Amidase_dom"/>
</dbReference>
<dbReference type="EMBL" id="LRPC01000003">
    <property type="protein sequence ID" value="KYG76885.1"/>
    <property type="molecule type" value="Genomic_DNA"/>
</dbReference>
<keyword evidence="6 10" id="KW-0547">Nucleotide-binding</keyword>
<dbReference type="EC" id="6.3.5.7" evidence="3 10"/>
<evidence type="ECO:0000256" key="6">
    <source>
        <dbReference type="ARBA" id="ARBA00022741"/>
    </source>
</evidence>
<keyword evidence="5 10" id="KW-0436">Ligase</keyword>
<evidence type="ECO:0000256" key="10">
    <source>
        <dbReference type="HAMAP-Rule" id="MF_00120"/>
    </source>
</evidence>
<evidence type="ECO:0000256" key="5">
    <source>
        <dbReference type="ARBA" id="ARBA00022598"/>
    </source>
</evidence>
<proteinExistence type="inferred from homology"/>
<evidence type="ECO:0000313" key="13">
    <source>
        <dbReference type="EMBL" id="KYG76885.1"/>
    </source>
</evidence>
<dbReference type="PROSITE" id="PS00571">
    <property type="entry name" value="AMIDASES"/>
    <property type="match status" value="1"/>
</dbReference>
<dbReference type="InterPro" id="IPR004412">
    <property type="entry name" value="GatA"/>
</dbReference>
<feature type="domain" description="Amidase" evidence="12">
    <location>
        <begin position="24"/>
        <end position="461"/>
    </location>
</feature>
<evidence type="ECO:0000313" key="14">
    <source>
        <dbReference type="Proteomes" id="UP000075606"/>
    </source>
</evidence>
<dbReference type="GO" id="GO:0030956">
    <property type="term" value="C:glutamyl-tRNA(Gln) amidotransferase complex"/>
    <property type="evidence" value="ECO:0007669"/>
    <property type="project" value="InterPro"/>
</dbReference>
<dbReference type="InterPro" id="IPR000120">
    <property type="entry name" value="Amidase"/>
</dbReference>
<keyword evidence="13" id="KW-0808">Transferase</keyword>
<dbReference type="GO" id="GO:0005524">
    <property type="term" value="F:ATP binding"/>
    <property type="evidence" value="ECO:0007669"/>
    <property type="project" value="UniProtKB-KW"/>
</dbReference>
<organism evidence="13 14">
    <name type="scientific">Roseivirga spongicola</name>
    <dbReference type="NCBI Taxonomy" id="333140"/>
    <lineage>
        <taxon>Bacteria</taxon>
        <taxon>Pseudomonadati</taxon>
        <taxon>Bacteroidota</taxon>
        <taxon>Cytophagia</taxon>
        <taxon>Cytophagales</taxon>
        <taxon>Roseivirgaceae</taxon>
        <taxon>Roseivirga</taxon>
    </lineage>
</organism>
<evidence type="ECO:0000256" key="9">
    <source>
        <dbReference type="ARBA" id="ARBA00047407"/>
    </source>
</evidence>
<comment type="subunit">
    <text evidence="2 10">Heterotrimer of A, B and C subunits.</text>
</comment>
<accession>A0A150XDT8</accession>
<dbReference type="OrthoDB" id="9811471at2"/>
<comment type="catalytic activity">
    <reaction evidence="9 10">
        <text>L-glutamyl-tRNA(Gln) + L-glutamine + ATP + H2O = L-glutaminyl-tRNA(Gln) + L-glutamate + ADP + phosphate + H(+)</text>
        <dbReference type="Rhea" id="RHEA:17521"/>
        <dbReference type="Rhea" id="RHEA-COMP:9681"/>
        <dbReference type="Rhea" id="RHEA-COMP:9684"/>
        <dbReference type="ChEBI" id="CHEBI:15377"/>
        <dbReference type="ChEBI" id="CHEBI:15378"/>
        <dbReference type="ChEBI" id="CHEBI:29985"/>
        <dbReference type="ChEBI" id="CHEBI:30616"/>
        <dbReference type="ChEBI" id="CHEBI:43474"/>
        <dbReference type="ChEBI" id="CHEBI:58359"/>
        <dbReference type="ChEBI" id="CHEBI:78520"/>
        <dbReference type="ChEBI" id="CHEBI:78521"/>
        <dbReference type="ChEBI" id="CHEBI:456216"/>
        <dbReference type="EC" id="6.3.5.7"/>
    </reaction>
</comment>
<feature type="active site" description="Charge relay system" evidence="10">
    <location>
        <position position="151"/>
    </location>
</feature>
<dbReference type="AlphaFoldDB" id="A0A150XDT8"/>
<dbReference type="Pfam" id="PF01425">
    <property type="entry name" value="Amidase"/>
    <property type="match status" value="1"/>
</dbReference>
<dbReference type="Gene3D" id="3.90.1300.10">
    <property type="entry name" value="Amidase signature (AS) domain"/>
    <property type="match status" value="1"/>
</dbReference>
<dbReference type="PANTHER" id="PTHR11895:SF7">
    <property type="entry name" value="GLUTAMYL-TRNA(GLN) AMIDOTRANSFERASE SUBUNIT A, MITOCHONDRIAL"/>
    <property type="match status" value="1"/>
</dbReference>
<evidence type="ECO:0000256" key="7">
    <source>
        <dbReference type="ARBA" id="ARBA00022840"/>
    </source>
</evidence>
<keyword evidence="14" id="KW-1185">Reference proteome</keyword>
<evidence type="ECO:0000259" key="12">
    <source>
        <dbReference type="Pfam" id="PF01425"/>
    </source>
</evidence>
<dbReference type="InterPro" id="IPR020556">
    <property type="entry name" value="Amidase_CS"/>
</dbReference>
<dbReference type="Proteomes" id="UP000075606">
    <property type="component" value="Unassembled WGS sequence"/>
</dbReference>
<evidence type="ECO:0000256" key="3">
    <source>
        <dbReference type="ARBA" id="ARBA00012739"/>
    </source>
</evidence>
<comment type="function">
    <text evidence="10">Allows the formation of correctly charged Gln-tRNA(Gln) through the transamidation of misacylated Glu-tRNA(Gln) in organisms which lack glutaminyl-tRNA synthetase. The reaction takes place in the presence of glutamine and ATP through an activated gamma-phospho-Glu-tRNA(Gln).</text>
</comment>
<feature type="active site" description="Charge relay system" evidence="10">
    <location>
        <position position="76"/>
    </location>
</feature>
<evidence type="ECO:0000256" key="4">
    <source>
        <dbReference type="ARBA" id="ARBA00014428"/>
    </source>
</evidence>
<dbReference type="RefSeq" id="WP_068218730.1">
    <property type="nucleotide sequence ID" value="NZ_LRPC01000003.1"/>
</dbReference>
<comment type="similarity">
    <text evidence="1 10">Belongs to the amidase family. GatA subfamily.</text>
</comment>
<evidence type="ECO:0000256" key="11">
    <source>
        <dbReference type="SAM" id="MobiDB-lite"/>
    </source>
</evidence>
<dbReference type="NCBIfam" id="TIGR00132">
    <property type="entry name" value="gatA"/>
    <property type="match status" value="1"/>
</dbReference>
<evidence type="ECO:0000256" key="8">
    <source>
        <dbReference type="ARBA" id="ARBA00022917"/>
    </source>
</evidence>
<name>A0A150XDT8_9BACT</name>
<keyword evidence="7 10" id="KW-0067">ATP-binding</keyword>
<dbReference type="STRING" id="333140.AWW68_19090"/>
<dbReference type="PANTHER" id="PTHR11895">
    <property type="entry name" value="TRANSAMIDASE"/>
    <property type="match status" value="1"/>
</dbReference>
<keyword evidence="8 10" id="KW-0648">Protein biosynthesis</keyword>
<evidence type="ECO:0000256" key="1">
    <source>
        <dbReference type="ARBA" id="ARBA00008069"/>
    </source>
</evidence>
<sequence>MKDYHLLDEIQEDLKQNRTTCAKLVDGYLANIEKGKHLNAFVEVYSEEAKHRAREIDIKISNNTAGPLAGLIFGIKDLICYKNHQVNGSSNILSGFESQFSATAVERLLEQDAIVIGRQNCDEFGMGSSNENSAHGPALNPLDPSRVPGGSSGGSAAAVAANMCHIALGTDTGGSVRQPAAFCGITGLKPTYSRISRWGLLAYASSFDTIGIFSKSAEDNARVLQVIAGKDGKDATCSSQPTPEFNTPITDKKFRISYFKQFFTNEGIQPEIRAAYKSLVEQLGNGGHELIEAEFPYADYILPTYYILTTAEASTNLSRYDGAHYGLRSSNTEDLETMYKRSRTEGFGDEVRRRIMLGTFVLSADYYDAYFTTAQKVRKLIKAATENILADSDFIITPTTPTTAFKQNSHTSPLAMYMADLFTVQASISGIPAISIPCGSDGENLPIGMQIMAGAFEEEKLFAFSKILQNKTR</sequence>
<reference evidence="13 14" key="1">
    <citation type="submission" date="2016-01" db="EMBL/GenBank/DDBJ databases">
        <title>Genome sequencing of Roseivirga spongicola UST030701-084.</title>
        <authorList>
            <person name="Selvaratnam C."/>
            <person name="Thevarajoo S."/>
            <person name="Goh K.M."/>
            <person name="Ee R."/>
            <person name="Chan K.-G."/>
            <person name="Chong C.S."/>
        </authorList>
    </citation>
    <scope>NUCLEOTIDE SEQUENCE [LARGE SCALE GENOMIC DNA]</scope>
    <source>
        <strain evidence="13 14">UST030701-084</strain>
    </source>
</reference>
<protein>
    <recommendedName>
        <fullName evidence="4 10">Glutamyl-tRNA(Gln) amidotransferase subunit A</fullName>
        <shortName evidence="10">Glu-ADT subunit A</shortName>
        <ecNumber evidence="3 10">6.3.5.7</ecNumber>
    </recommendedName>
</protein>
<comment type="caution">
    <text evidence="13">The sequence shown here is derived from an EMBL/GenBank/DDBJ whole genome shotgun (WGS) entry which is preliminary data.</text>
</comment>
<dbReference type="GO" id="GO:0006412">
    <property type="term" value="P:translation"/>
    <property type="evidence" value="ECO:0007669"/>
    <property type="project" value="UniProtKB-UniRule"/>
</dbReference>
<evidence type="ECO:0000256" key="2">
    <source>
        <dbReference type="ARBA" id="ARBA00011123"/>
    </source>
</evidence>
<dbReference type="HAMAP" id="MF_00120">
    <property type="entry name" value="GatA"/>
    <property type="match status" value="1"/>
</dbReference>
<feature type="region of interest" description="Disordered" evidence="11">
    <location>
        <begin position="126"/>
        <end position="151"/>
    </location>
</feature>
<gene>
    <name evidence="10 13" type="primary">gatA</name>
    <name evidence="13" type="ORF">AWW68_19090</name>
</gene>
<dbReference type="GO" id="GO:0050567">
    <property type="term" value="F:glutaminyl-tRNA synthase (glutamine-hydrolyzing) activity"/>
    <property type="evidence" value="ECO:0007669"/>
    <property type="project" value="UniProtKB-UniRule"/>
</dbReference>